<reference evidence="2" key="1">
    <citation type="submission" date="2022-02" db="EMBL/GenBank/DDBJ databases">
        <title>Halalkalibacter sp. nov. isolated from Lonar Lake, India.</title>
        <authorList>
            <person name="Joshi A."/>
            <person name="Thite S."/>
            <person name="Lodha T."/>
        </authorList>
    </citation>
    <scope>NUCLEOTIDE SEQUENCE</scope>
    <source>
        <strain evidence="2">MEB205</strain>
    </source>
</reference>
<comment type="caution">
    <text evidence="2">The sequence shown here is derived from an EMBL/GenBank/DDBJ whole genome shotgun (WGS) entry which is preliminary data.</text>
</comment>
<name>A0A9X2A4R6_9BACI</name>
<dbReference type="EMBL" id="JAKRYL010000005">
    <property type="protein sequence ID" value="MCL7746858.1"/>
    <property type="molecule type" value="Genomic_DNA"/>
</dbReference>
<proteinExistence type="predicted"/>
<evidence type="ECO:0000256" key="1">
    <source>
        <dbReference type="SAM" id="SignalP"/>
    </source>
</evidence>
<accession>A0A9X2A4R6</accession>
<dbReference type="Proteomes" id="UP001139150">
    <property type="component" value="Unassembled WGS sequence"/>
</dbReference>
<gene>
    <name evidence="2" type="ORF">MF646_06950</name>
</gene>
<keyword evidence="3" id="KW-1185">Reference proteome</keyword>
<evidence type="ECO:0000313" key="3">
    <source>
        <dbReference type="Proteomes" id="UP001139150"/>
    </source>
</evidence>
<dbReference type="AlphaFoldDB" id="A0A9X2A4R6"/>
<evidence type="ECO:0000313" key="2">
    <source>
        <dbReference type="EMBL" id="MCL7746858.1"/>
    </source>
</evidence>
<sequence length="163" mass="17927">MKKYKMKTVLASVVVASMALTACGNEEEAAEEVSADLVEEVDAEADEEEATEEDADAADIDYTYELNLDGRTLTFNWEATNFELSVENYGVENVDGEGHAHLWFKAEGEEGSGTRVGINDYNFTTELDPEEFPAGTYEVEVELAENNHTSIPGTQKTETVVID</sequence>
<dbReference type="RefSeq" id="WP_250095766.1">
    <property type="nucleotide sequence ID" value="NZ_JAKRYL010000005.1"/>
</dbReference>
<feature type="signal peptide" evidence="1">
    <location>
        <begin position="1"/>
        <end position="22"/>
    </location>
</feature>
<protein>
    <recommendedName>
        <fullName evidence="4">Intracellular proteinase inhibitor BsuPI domain-containing protein</fullName>
    </recommendedName>
</protein>
<keyword evidence="1" id="KW-0732">Signal</keyword>
<evidence type="ECO:0008006" key="4">
    <source>
        <dbReference type="Google" id="ProtNLM"/>
    </source>
</evidence>
<dbReference type="PROSITE" id="PS51257">
    <property type="entry name" value="PROKAR_LIPOPROTEIN"/>
    <property type="match status" value="1"/>
</dbReference>
<feature type="chain" id="PRO_5040737333" description="Intracellular proteinase inhibitor BsuPI domain-containing protein" evidence="1">
    <location>
        <begin position="23"/>
        <end position="163"/>
    </location>
</feature>
<organism evidence="2 3">
    <name type="scientific">Halalkalibacter alkaliphilus</name>
    <dbReference type="NCBI Taxonomy" id="2917993"/>
    <lineage>
        <taxon>Bacteria</taxon>
        <taxon>Bacillati</taxon>
        <taxon>Bacillota</taxon>
        <taxon>Bacilli</taxon>
        <taxon>Bacillales</taxon>
        <taxon>Bacillaceae</taxon>
        <taxon>Halalkalibacter</taxon>
    </lineage>
</organism>